<comment type="caution">
    <text evidence="1">The sequence shown here is derived from an EMBL/GenBank/DDBJ whole genome shotgun (WGS) entry which is preliminary data.</text>
</comment>
<evidence type="ECO:0000313" key="2">
    <source>
        <dbReference type="Proteomes" id="UP000637061"/>
    </source>
</evidence>
<protein>
    <submittedName>
        <fullName evidence="1">Uncharacterized protein</fullName>
    </submittedName>
</protein>
<organism evidence="1 2">
    <name type="scientific">Pseudomonas putida</name>
    <name type="common">Arthrobacter siderocapsulatus</name>
    <dbReference type="NCBI Taxonomy" id="303"/>
    <lineage>
        <taxon>Bacteria</taxon>
        <taxon>Pseudomonadati</taxon>
        <taxon>Pseudomonadota</taxon>
        <taxon>Gammaproteobacteria</taxon>
        <taxon>Pseudomonadales</taxon>
        <taxon>Pseudomonadaceae</taxon>
        <taxon>Pseudomonas</taxon>
    </lineage>
</organism>
<dbReference type="RefSeq" id="WP_198747719.1">
    <property type="nucleotide sequence ID" value="NZ_JAEHTE010000023.1"/>
</dbReference>
<name>A0A8I1EHU7_PSEPU</name>
<sequence length="84" mass="9288">MTTIKNLDVEPIAKAIDDLAEDLTRRAELLRRHAETLRQTGDTNEISCALNVAVSTANLRVDLLLLRSVNQMVRLGTLEAVEST</sequence>
<gene>
    <name evidence="1" type="ORF">JEU22_17940</name>
</gene>
<dbReference type="EMBL" id="JAEHTE010000023">
    <property type="protein sequence ID" value="MBI6885791.1"/>
    <property type="molecule type" value="Genomic_DNA"/>
</dbReference>
<evidence type="ECO:0000313" key="1">
    <source>
        <dbReference type="EMBL" id="MBI6885791.1"/>
    </source>
</evidence>
<dbReference type="AlphaFoldDB" id="A0A8I1EHU7"/>
<accession>A0A8I1EHU7</accession>
<reference evidence="1" key="1">
    <citation type="submission" date="2020-12" db="EMBL/GenBank/DDBJ databases">
        <title>Enhanced detection system for hospital associated transmission using whole genome sequencing surveillance.</title>
        <authorList>
            <person name="Harrison L.H."/>
            <person name="Van Tyne D."/>
            <person name="Marsh J.W."/>
            <person name="Griffith M.P."/>
            <person name="Snyder D.J."/>
            <person name="Cooper V.S."/>
            <person name="Mustapha M."/>
        </authorList>
    </citation>
    <scope>NUCLEOTIDE SEQUENCE</scope>
    <source>
        <strain evidence="1">PSB00042</strain>
    </source>
</reference>
<dbReference type="Proteomes" id="UP000637061">
    <property type="component" value="Unassembled WGS sequence"/>
</dbReference>
<proteinExistence type="predicted"/>